<keyword evidence="3" id="KW-1185">Reference proteome</keyword>
<reference evidence="2 3" key="1">
    <citation type="submission" date="2023-11" db="EMBL/GenBank/DDBJ databases">
        <authorList>
            <person name="Okamura Y."/>
        </authorList>
    </citation>
    <scope>NUCLEOTIDE SEQUENCE [LARGE SCALE GENOMIC DNA]</scope>
</reference>
<dbReference type="Proteomes" id="UP001497472">
    <property type="component" value="Unassembled WGS sequence"/>
</dbReference>
<dbReference type="EMBL" id="CAVLEF010000040">
    <property type="protein sequence ID" value="CAK1549836.1"/>
    <property type="molecule type" value="Genomic_DNA"/>
</dbReference>
<evidence type="ECO:0000313" key="2">
    <source>
        <dbReference type="EMBL" id="CAK1549836.1"/>
    </source>
</evidence>
<evidence type="ECO:0000313" key="3">
    <source>
        <dbReference type="Proteomes" id="UP001497472"/>
    </source>
</evidence>
<accession>A0AAV1JN32</accession>
<organism evidence="2 3">
    <name type="scientific">Leptosia nina</name>
    <dbReference type="NCBI Taxonomy" id="320188"/>
    <lineage>
        <taxon>Eukaryota</taxon>
        <taxon>Metazoa</taxon>
        <taxon>Ecdysozoa</taxon>
        <taxon>Arthropoda</taxon>
        <taxon>Hexapoda</taxon>
        <taxon>Insecta</taxon>
        <taxon>Pterygota</taxon>
        <taxon>Neoptera</taxon>
        <taxon>Endopterygota</taxon>
        <taxon>Lepidoptera</taxon>
        <taxon>Glossata</taxon>
        <taxon>Ditrysia</taxon>
        <taxon>Papilionoidea</taxon>
        <taxon>Pieridae</taxon>
        <taxon>Pierinae</taxon>
        <taxon>Leptosia</taxon>
    </lineage>
</organism>
<comment type="caution">
    <text evidence="2">The sequence shown here is derived from an EMBL/GenBank/DDBJ whole genome shotgun (WGS) entry which is preliminary data.</text>
</comment>
<evidence type="ECO:0000256" key="1">
    <source>
        <dbReference type="SAM" id="MobiDB-lite"/>
    </source>
</evidence>
<proteinExistence type="predicted"/>
<gene>
    <name evidence="2" type="ORF">LNINA_LOCUS9106</name>
</gene>
<sequence length="96" mass="10899">MNRGEEVVWAGGYSSEDRRPAHGAGRADAALSRSSKPLRRAEGGGWRGSRARTRARTALRRWNENLDNERLEESSPVRTDLKTQKIQINKGDIQYY</sequence>
<name>A0AAV1JN32_9NEOP</name>
<protein>
    <submittedName>
        <fullName evidence="2">Uncharacterized protein</fullName>
    </submittedName>
</protein>
<dbReference type="AlphaFoldDB" id="A0AAV1JN32"/>
<feature type="region of interest" description="Disordered" evidence="1">
    <location>
        <begin position="1"/>
        <end position="54"/>
    </location>
</feature>